<evidence type="ECO:0000313" key="4">
    <source>
        <dbReference type="Proteomes" id="UP000676310"/>
    </source>
</evidence>
<dbReference type="Proteomes" id="UP000676310">
    <property type="component" value="Unassembled WGS sequence"/>
</dbReference>
<feature type="transmembrane region" description="Helical" evidence="1">
    <location>
        <begin position="59"/>
        <end position="79"/>
    </location>
</feature>
<name>A0A8J2IGB4_9PLEO</name>
<dbReference type="GeneID" id="67010992"/>
<dbReference type="EMBL" id="CAJRGZ010000022">
    <property type="protein sequence ID" value="CAG5175068.1"/>
    <property type="molecule type" value="Genomic_DNA"/>
</dbReference>
<proteinExistence type="predicted"/>
<feature type="transmembrane region" description="Helical" evidence="1">
    <location>
        <begin position="21"/>
        <end position="39"/>
    </location>
</feature>
<organism evidence="3 4">
    <name type="scientific">Alternaria atra</name>
    <dbReference type="NCBI Taxonomy" id="119953"/>
    <lineage>
        <taxon>Eukaryota</taxon>
        <taxon>Fungi</taxon>
        <taxon>Dikarya</taxon>
        <taxon>Ascomycota</taxon>
        <taxon>Pezizomycotina</taxon>
        <taxon>Dothideomycetes</taxon>
        <taxon>Pleosporomycetidae</taxon>
        <taxon>Pleosporales</taxon>
        <taxon>Pleosporineae</taxon>
        <taxon>Pleosporaceae</taxon>
        <taxon>Alternaria</taxon>
        <taxon>Alternaria sect. Ulocladioides</taxon>
    </lineage>
</organism>
<gene>
    <name evidence="3" type="ORF">ALTATR162_LOCUS10792</name>
    <name evidence="2" type="ORF">ALTATR162_LOCUS7956</name>
</gene>
<evidence type="ECO:0000313" key="2">
    <source>
        <dbReference type="EMBL" id="CAG5175068.1"/>
    </source>
</evidence>
<dbReference type="PANTHER" id="PTHR37783:SF1">
    <property type="entry name" value="MEMBRANE PROTEIN, PUTATIVE (AFU_ORTHOLOGUE AFUA_1G04315)-RELATED"/>
    <property type="match status" value="1"/>
</dbReference>
<dbReference type="PANTHER" id="PTHR37783">
    <property type="entry name" value="MEMBRANE PROTEIN, PUTATIVE (AFU_ORTHOLOGUE AFUA_1G04315)-RELATED"/>
    <property type="match status" value="1"/>
</dbReference>
<accession>A0A8J2IGB4</accession>
<comment type="caution">
    <text evidence="3">The sequence shown here is derived from an EMBL/GenBank/DDBJ whole genome shotgun (WGS) entry which is preliminary data.</text>
</comment>
<evidence type="ECO:0000313" key="3">
    <source>
        <dbReference type="EMBL" id="CAG5183866.1"/>
    </source>
</evidence>
<dbReference type="RefSeq" id="XP_043174367.1">
    <property type="nucleotide sequence ID" value="XM_043318432.1"/>
</dbReference>
<dbReference type="AlphaFoldDB" id="A0A8J2IGB4"/>
<dbReference type="OrthoDB" id="5553410at2759"/>
<protein>
    <submittedName>
        <fullName evidence="3">Uncharacterized protein</fullName>
    </submittedName>
</protein>
<dbReference type="EMBL" id="CAJRGZ010000029">
    <property type="protein sequence ID" value="CAG5183866.1"/>
    <property type="molecule type" value="Genomic_DNA"/>
</dbReference>
<keyword evidence="1" id="KW-1133">Transmembrane helix</keyword>
<keyword evidence="1" id="KW-0472">Membrane</keyword>
<evidence type="ECO:0000256" key="1">
    <source>
        <dbReference type="SAM" id="Phobius"/>
    </source>
</evidence>
<keyword evidence="1" id="KW-0812">Transmembrane</keyword>
<reference evidence="3" key="1">
    <citation type="submission" date="2021-05" db="EMBL/GenBank/DDBJ databases">
        <authorList>
            <person name="Stam R."/>
        </authorList>
    </citation>
    <scope>NUCLEOTIDE SEQUENCE</scope>
    <source>
        <strain evidence="3">CS162</strain>
    </source>
</reference>
<keyword evidence="4" id="KW-1185">Reference proteome</keyword>
<sequence>MAPKNLNNSYTPPSQPHLKPIIICGVIMALCAAPTPAFLKPYNVNSPLPENVATAGRWIQTGLFYFLYGAHAVETAMFMKRLKEHGVGFMSAAWWKWMGTCFVGGKFCFEHFDRLVGKKA</sequence>